<dbReference type="EMBL" id="JARIHO010000001">
    <property type="protein sequence ID" value="KAJ7368198.1"/>
    <property type="molecule type" value="Genomic_DNA"/>
</dbReference>
<evidence type="ECO:0000313" key="7">
    <source>
        <dbReference type="Proteomes" id="UP001218218"/>
    </source>
</evidence>
<protein>
    <submittedName>
        <fullName evidence="6">Fungal-specific transcription factor domain-containing protein</fullName>
    </submittedName>
</protein>
<keyword evidence="2" id="KW-0479">Metal-binding</keyword>
<evidence type="ECO:0000256" key="2">
    <source>
        <dbReference type="ARBA" id="ARBA00022723"/>
    </source>
</evidence>
<dbReference type="SMART" id="SM00066">
    <property type="entry name" value="GAL4"/>
    <property type="match status" value="1"/>
</dbReference>
<feature type="region of interest" description="Disordered" evidence="4">
    <location>
        <begin position="687"/>
        <end position="722"/>
    </location>
</feature>
<dbReference type="InterPro" id="IPR036864">
    <property type="entry name" value="Zn2-C6_fun-type_DNA-bd_sf"/>
</dbReference>
<name>A0AAD7F664_9AGAR</name>
<dbReference type="AlphaFoldDB" id="A0AAD7F664"/>
<dbReference type="CDD" id="cd00067">
    <property type="entry name" value="GAL4"/>
    <property type="match status" value="1"/>
</dbReference>
<dbReference type="SMART" id="SM00906">
    <property type="entry name" value="Fungal_trans"/>
    <property type="match status" value="1"/>
</dbReference>
<dbReference type="GO" id="GO:0003677">
    <property type="term" value="F:DNA binding"/>
    <property type="evidence" value="ECO:0007669"/>
    <property type="project" value="InterPro"/>
</dbReference>
<evidence type="ECO:0000256" key="1">
    <source>
        <dbReference type="ARBA" id="ARBA00004123"/>
    </source>
</evidence>
<dbReference type="GO" id="GO:0006351">
    <property type="term" value="P:DNA-templated transcription"/>
    <property type="evidence" value="ECO:0007669"/>
    <property type="project" value="InterPro"/>
</dbReference>
<dbReference type="PROSITE" id="PS50048">
    <property type="entry name" value="ZN2_CY6_FUNGAL_2"/>
    <property type="match status" value="1"/>
</dbReference>
<dbReference type="GO" id="GO:0005634">
    <property type="term" value="C:nucleus"/>
    <property type="evidence" value="ECO:0007669"/>
    <property type="project" value="UniProtKB-SubCell"/>
</dbReference>
<dbReference type="InterPro" id="IPR007219">
    <property type="entry name" value="XnlR_reg_dom"/>
</dbReference>
<proteinExistence type="predicted"/>
<dbReference type="SUPFAM" id="SSF57701">
    <property type="entry name" value="Zn2/Cys6 DNA-binding domain"/>
    <property type="match status" value="1"/>
</dbReference>
<feature type="compositionally biased region" description="Low complexity" evidence="4">
    <location>
        <begin position="700"/>
        <end position="722"/>
    </location>
</feature>
<sequence length="840" mass="93737">MPVDPSRRSSRKPTNDDETDVRRARGEISCAECRRLKLKCDKKLPCSSCIRRGCPSICPNGSLSSQGTRFVLASTDHLHTKIGEMGQRIRQLEDALAIFQASTGSNESHPLLRDELLSIKFGPEKGAVPEKQIKAKEPSMDSGIDALGTLTIGDDGENKFGKYFGPSAGSETLFLAGAEMEMSSNDFPEFPPLSVEIARLSNSFPFSAGGPPGRGLDLLFDCLPEQPRAWALCETYLEQCAWQFRPVAREEMVEDFIIPIYKSLRERRNWNSDADFPHTISPHKMAVLFLFFSLGALVDLTLEPHNAESDRFYHASRAAMALRSVFDSPEMATVQAVLLMATYHNMGGRSYTMESSWSLMCLGSKLSQSLGLHRDSARWNMDPKTVNRRRFLFWELFSAELFQSIALGRPPSIRLSYVDCEFPAPEDQTLDENGNPRIGYYEWKYTFTRDVFSVITERTLTAESPTYETVLELDRLVRAKTLPAYLNVFLGREDENCTPSVYMRGCLLGQFRSIALLYIHRTFFAQAMLDHPVNPLRSPYAPSFLAAYRCASGMIKANLNHFERFPELCCRWWVVWTHLFSAAVIVGCIVTRSPSSSMAPTAFIELGLACDLFEKGAKFSRRARSGLAILGKLREKAFQVYSQFRSGNPTPPPVSGFGPGLFDYGEDELALFGGQTRVLVSRLISRKDKDKNKDQTSKESYVPSASSTSTSVSSPSTLSETVPDVHPSLVEYLSLFPPSQHPSPQSQDGQQTGEVYQPELMRQSAPVSSTAYGYDQTFFDELSLPAPQYYVDPDTPPKDIADLGMLMSGDSGIDEQWKAFMKKSFSGLLDAHMPDAPTGY</sequence>
<keyword evidence="7" id="KW-1185">Reference proteome</keyword>
<comment type="caution">
    <text evidence="6">The sequence shown here is derived from an EMBL/GenBank/DDBJ whole genome shotgun (WGS) entry which is preliminary data.</text>
</comment>
<dbReference type="Proteomes" id="UP001218218">
    <property type="component" value="Unassembled WGS sequence"/>
</dbReference>
<dbReference type="CDD" id="cd12148">
    <property type="entry name" value="fungal_TF_MHR"/>
    <property type="match status" value="1"/>
</dbReference>
<dbReference type="Pfam" id="PF00172">
    <property type="entry name" value="Zn_clus"/>
    <property type="match status" value="1"/>
</dbReference>
<dbReference type="PROSITE" id="PS00463">
    <property type="entry name" value="ZN2_CY6_FUNGAL_1"/>
    <property type="match status" value="1"/>
</dbReference>
<feature type="domain" description="Zn(2)-C6 fungal-type" evidence="5">
    <location>
        <begin position="29"/>
        <end position="58"/>
    </location>
</feature>
<comment type="subcellular location">
    <subcellularLocation>
        <location evidence="1">Nucleus</location>
    </subcellularLocation>
</comment>
<accession>A0AAD7F664</accession>
<keyword evidence="3" id="KW-0539">Nucleus</keyword>
<evidence type="ECO:0000259" key="5">
    <source>
        <dbReference type="PROSITE" id="PS50048"/>
    </source>
</evidence>
<organism evidence="6 7">
    <name type="scientific">Mycena albidolilacea</name>
    <dbReference type="NCBI Taxonomy" id="1033008"/>
    <lineage>
        <taxon>Eukaryota</taxon>
        <taxon>Fungi</taxon>
        <taxon>Dikarya</taxon>
        <taxon>Basidiomycota</taxon>
        <taxon>Agaricomycotina</taxon>
        <taxon>Agaricomycetes</taxon>
        <taxon>Agaricomycetidae</taxon>
        <taxon>Agaricales</taxon>
        <taxon>Marasmiineae</taxon>
        <taxon>Mycenaceae</taxon>
        <taxon>Mycena</taxon>
    </lineage>
</organism>
<dbReference type="GO" id="GO:0000981">
    <property type="term" value="F:DNA-binding transcription factor activity, RNA polymerase II-specific"/>
    <property type="evidence" value="ECO:0007669"/>
    <property type="project" value="InterPro"/>
</dbReference>
<gene>
    <name evidence="6" type="ORF">DFH08DRAFT_830670</name>
</gene>
<dbReference type="PANTHER" id="PTHR31001">
    <property type="entry name" value="UNCHARACTERIZED TRANSCRIPTIONAL REGULATORY PROTEIN"/>
    <property type="match status" value="1"/>
</dbReference>
<reference evidence="6" key="1">
    <citation type="submission" date="2023-03" db="EMBL/GenBank/DDBJ databases">
        <title>Massive genome expansion in bonnet fungi (Mycena s.s.) driven by repeated elements and novel gene families across ecological guilds.</title>
        <authorList>
            <consortium name="Lawrence Berkeley National Laboratory"/>
            <person name="Harder C.B."/>
            <person name="Miyauchi S."/>
            <person name="Viragh M."/>
            <person name="Kuo A."/>
            <person name="Thoen E."/>
            <person name="Andreopoulos B."/>
            <person name="Lu D."/>
            <person name="Skrede I."/>
            <person name="Drula E."/>
            <person name="Henrissat B."/>
            <person name="Morin E."/>
            <person name="Kohler A."/>
            <person name="Barry K."/>
            <person name="LaButti K."/>
            <person name="Morin E."/>
            <person name="Salamov A."/>
            <person name="Lipzen A."/>
            <person name="Mereny Z."/>
            <person name="Hegedus B."/>
            <person name="Baldrian P."/>
            <person name="Stursova M."/>
            <person name="Weitz H."/>
            <person name="Taylor A."/>
            <person name="Grigoriev I.V."/>
            <person name="Nagy L.G."/>
            <person name="Martin F."/>
            <person name="Kauserud H."/>
        </authorList>
    </citation>
    <scope>NUCLEOTIDE SEQUENCE</scope>
    <source>
        <strain evidence="6">CBHHK002</strain>
    </source>
</reference>
<feature type="compositionally biased region" description="Basic and acidic residues" evidence="4">
    <location>
        <begin position="687"/>
        <end position="697"/>
    </location>
</feature>
<evidence type="ECO:0000256" key="3">
    <source>
        <dbReference type="ARBA" id="ARBA00023242"/>
    </source>
</evidence>
<evidence type="ECO:0000256" key="4">
    <source>
        <dbReference type="SAM" id="MobiDB-lite"/>
    </source>
</evidence>
<evidence type="ECO:0000313" key="6">
    <source>
        <dbReference type="EMBL" id="KAJ7368198.1"/>
    </source>
</evidence>
<dbReference type="Pfam" id="PF04082">
    <property type="entry name" value="Fungal_trans"/>
    <property type="match status" value="1"/>
</dbReference>
<dbReference type="PANTHER" id="PTHR31001:SF56">
    <property type="entry name" value="ZN(2)-C6 FUNGAL-TYPE DOMAIN-CONTAINING PROTEIN"/>
    <property type="match status" value="1"/>
</dbReference>
<dbReference type="InterPro" id="IPR001138">
    <property type="entry name" value="Zn2Cys6_DnaBD"/>
</dbReference>
<feature type="region of interest" description="Disordered" evidence="4">
    <location>
        <begin position="1"/>
        <end position="21"/>
    </location>
</feature>
<dbReference type="InterPro" id="IPR050613">
    <property type="entry name" value="Sec_Metabolite_Reg"/>
</dbReference>
<dbReference type="GO" id="GO:0008270">
    <property type="term" value="F:zinc ion binding"/>
    <property type="evidence" value="ECO:0007669"/>
    <property type="project" value="InterPro"/>
</dbReference>
<dbReference type="Gene3D" id="4.10.240.10">
    <property type="entry name" value="Zn(2)-C6 fungal-type DNA-binding domain"/>
    <property type="match status" value="1"/>
</dbReference>